<feature type="chain" id="PRO_5016722844" evidence="1">
    <location>
        <begin position="28"/>
        <end position="166"/>
    </location>
</feature>
<organism evidence="2 3">
    <name type="scientific">Mycolicibacterium gilvum</name>
    <dbReference type="NCBI Taxonomy" id="1804"/>
    <lineage>
        <taxon>Bacteria</taxon>
        <taxon>Bacillati</taxon>
        <taxon>Actinomycetota</taxon>
        <taxon>Actinomycetes</taxon>
        <taxon>Mycobacteriales</taxon>
        <taxon>Mycobacteriaceae</taxon>
        <taxon>Mycolicibacterium</taxon>
    </lineage>
</organism>
<feature type="signal peptide" evidence="1">
    <location>
        <begin position="1"/>
        <end position="27"/>
    </location>
</feature>
<gene>
    <name evidence="2" type="ORF">NCTC10742_02082</name>
</gene>
<dbReference type="RefSeq" id="WP_115327149.1">
    <property type="nucleotide sequence ID" value="NZ_JACKST010000030.1"/>
</dbReference>
<protein>
    <submittedName>
        <fullName evidence="2">Putative secreted protein</fullName>
    </submittedName>
</protein>
<evidence type="ECO:0000313" key="3">
    <source>
        <dbReference type="Proteomes" id="UP000254291"/>
    </source>
</evidence>
<evidence type="ECO:0000313" key="2">
    <source>
        <dbReference type="EMBL" id="STZ42866.1"/>
    </source>
</evidence>
<name>A0A378SLT7_9MYCO</name>
<reference evidence="2 3" key="1">
    <citation type="submission" date="2018-06" db="EMBL/GenBank/DDBJ databases">
        <authorList>
            <consortium name="Pathogen Informatics"/>
            <person name="Doyle S."/>
        </authorList>
    </citation>
    <scope>NUCLEOTIDE SEQUENCE [LARGE SCALE GENOMIC DNA]</scope>
    <source>
        <strain evidence="2 3">NCTC10742</strain>
    </source>
</reference>
<proteinExistence type="predicted"/>
<dbReference type="Proteomes" id="UP000254291">
    <property type="component" value="Unassembled WGS sequence"/>
</dbReference>
<dbReference type="EMBL" id="UGQM01000001">
    <property type="protein sequence ID" value="STZ42866.1"/>
    <property type="molecule type" value="Genomic_DNA"/>
</dbReference>
<dbReference type="AlphaFoldDB" id="A0A378SLT7"/>
<keyword evidence="1" id="KW-0732">Signal</keyword>
<evidence type="ECO:0000256" key="1">
    <source>
        <dbReference type="SAM" id="SignalP"/>
    </source>
</evidence>
<sequence>MARRAVTLAACALVLAGGVGDVAPAHAESDVALNGVFTARSDGLWAKTNEIMVYQQDVVATWTITSSCTTFQDCTGTVVSDQGWTANLVYQSQRWKAVHTIENWQRCPDGSTARGEQSFTFWAARLDAADRHDRLTGWDQTIGPSGACGVNRSLNIRMPFELTRKP</sequence>
<accession>A0A378SLT7</accession>